<keyword evidence="2" id="KW-0472">Membrane</keyword>
<feature type="compositionally biased region" description="Low complexity" evidence="1">
    <location>
        <begin position="753"/>
        <end position="763"/>
    </location>
</feature>
<organism evidence="3 4">
    <name type="scientific">Nocardioides guangzhouensis</name>
    <dbReference type="NCBI Taxonomy" id="2497878"/>
    <lineage>
        <taxon>Bacteria</taxon>
        <taxon>Bacillati</taxon>
        <taxon>Actinomycetota</taxon>
        <taxon>Actinomycetes</taxon>
        <taxon>Propionibacteriales</taxon>
        <taxon>Nocardioidaceae</taxon>
        <taxon>Nocardioides</taxon>
    </lineage>
</organism>
<feature type="compositionally biased region" description="Basic and acidic residues" evidence="1">
    <location>
        <begin position="718"/>
        <end position="729"/>
    </location>
</feature>
<feature type="transmembrane region" description="Helical" evidence="2">
    <location>
        <begin position="397"/>
        <end position="422"/>
    </location>
</feature>
<feature type="region of interest" description="Disordered" evidence="1">
    <location>
        <begin position="533"/>
        <end position="559"/>
    </location>
</feature>
<dbReference type="Proteomes" id="UP000295198">
    <property type="component" value="Unassembled WGS sequence"/>
</dbReference>
<evidence type="ECO:0000256" key="2">
    <source>
        <dbReference type="SAM" id="Phobius"/>
    </source>
</evidence>
<gene>
    <name evidence="3" type="ORF">EKO23_17010</name>
</gene>
<feature type="region of interest" description="Disordered" evidence="1">
    <location>
        <begin position="1"/>
        <end position="22"/>
    </location>
</feature>
<dbReference type="OrthoDB" id="4640801at2"/>
<evidence type="ECO:0000313" key="3">
    <source>
        <dbReference type="EMBL" id="RYP84166.1"/>
    </source>
</evidence>
<proteinExistence type="predicted"/>
<feature type="transmembrane region" description="Helical" evidence="2">
    <location>
        <begin position="217"/>
        <end position="236"/>
    </location>
</feature>
<sequence>MTISPPTGGGDAAATPLPVTPRPAVPVRAEGIQLIGAMPGSGYKDPPALVRRADGQMVQLTPLLFQVLDAIDGERTHDEIAAKVTTAYGRRVSADNVATLVDKKLRPIGLLLKADGSAPEVRKSNPLLGLRMRYAVTDPVRTDRITTPFAMLFNPVLVVALVAGFVYVSWWLLFDKGLASATHEALHKPGLLLLIFVVTVFSAGFHEFGHAAAARRGGATPGVMGMGLYLFWPAFYTDVTDSYRLGRGGRIRTDLGGLYFNAIVALAVVGVWWATGYDALLLAVVSQILQMLRQLTPMVRFDGYHVLADLTGVPDLYHRIRPTLLGTLPWRWRDPSATALKPWARLVVTAWVFVVVPLLALTLFTMVMTLPRVLATAWVSLQAQVDLLGASWAEGDVVAVLARIIAILALVLPIAGICYILTRLVRQVARGVWRRTAGKPLRRCLAVLTALAIVAGLIWAWWPREDTYRPISAYEKGTLGQVLPRAEPPQARVGSGPLAEGQRGHAEALLAGNVRPTEDEPGLALVMVPRQAGTSDPVATGPTSTGEPPDSSGDGGAANTWVFPFDQPLPPDEGDNQALAVNTTDDTVVYDLAFAMIWVDGDQPVTNTNEAYAAASCEDCAAVAISFQVVLIVGDADTVVPANLATAVNYSCVRCLTYALASQLVVTLDGPLSDAGMAELRALWAEIAAYAQGIPGRSLSELQGALEDFQDRVLEVIDADPSRAQRDDSDPGDPGESSSADPSEVPSEPTPSEPASAGSSETPDGSPSAPEPSQTADPTTSPSADPTTSADAPAQESTTAAP</sequence>
<keyword evidence="2" id="KW-0812">Transmembrane</keyword>
<dbReference type="AlphaFoldDB" id="A0A4Q4ZAD6"/>
<dbReference type="RefSeq" id="WP_134719316.1">
    <property type="nucleotide sequence ID" value="NZ_SDKM01000026.1"/>
</dbReference>
<evidence type="ECO:0000313" key="4">
    <source>
        <dbReference type="Proteomes" id="UP000295198"/>
    </source>
</evidence>
<feature type="transmembrane region" description="Helical" evidence="2">
    <location>
        <begin position="256"/>
        <end position="285"/>
    </location>
</feature>
<accession>A0A4Q4ZAD6</accession>
<feature type="transmembrane region" description="Helical" evidence="2">
    <location>
        <begin position="443"/>
        <end position="462"/>
    </location>
</feature>
<feature type="compositionally biased region" description="Low complexity" evidence="1">
    <location>
        <begin position="732"/>
        <end position="747"/>
    </location>
</feature>
<dbReference type="EMBL" id="SDKM01000026">
    <property type="protein sequence ID" value="RYP84166.1"/>
    <property type="molecule type" value="Genomic_DNA"/>
</dbReference>
<feature type="transmembrane region" description="Helical" evidence="2">
    <location>
        <begin position="343"/>
        <end position="364"/>
    </location>
</feature>
<keyword evidence="4" id="KW-1185">Reference proteome</keyword>
<protein>
    <recommendedName>
        <fullName evidence="5">M50 family peptidase</fullName>
    </recommendedName>
</protein>
<evidence type="ECO:0000256" key="1">
    <source>
        <dbReference type="SAM" id="MobiDB-lite"/>
    </source>
</evidence>
<feature type="transmembrane region" description="Helical" evidence="2">
    <location>
        <begin position="151"/>
        <end position="173"/>
    </location>
</feature>
<reference evidence="3 4" key="1">
    <citation type="submission" date="2019-01" db="EMBL/GenBank/DDBJ databases">
        <title>Nocardioides guangzhouensis sp. nov., an actinobacterium isolated from soil.</title>
        <authorList>
            <person name="Fu Y."/>
            <person name="Cai Y."/>
            <person name="Lin Z."/>
            <person name="Chen P."/>
        </authorList>
    </citation>
    <scope>NUCLEOTIDE SEQUENCE [LARGE SCALE GENOMIC DNA]</scope>
    <source>
        <strain evidence="3 4">130</strain>
    </source>
</reference>
<comment type="caution">
    <text evidence="3">The sequence shown here is derived from an EMBL/GenBank/DDBJ whole genome shotgun (WGS) entry which is preliminary data.</text>
</comment>
<feature type="compositionally biased region" description="Low complexity" evidence="1">
    <location>
        <begin position="775"/>
        <end position="794"/>
    </location>
</feature>
<evidence type="ECO:0008006" key="5">
    <source>
        <dbReference type="Google" id="ProtNLM"/>
    </source>
</evidence>
<keyword evidence="2" id="KW-1133">Transmembrane helix</keyword>
<feature type="transmembrane region" description="Helical" evidence="2">
    <location>
        <begin position="185"/>
        <end position="205"/>
    </location>
</feature>
<feature type="region of interest" description="Disordered" evidence="1">
    <location>
        <begin position="718"/>
        <end position="802"/>
    </location>
</feature>
<name>A0A4Q4ZAD6_9ACTN</name>